<protein>
    <recommendedName>
        <fullName evidence="3">ParB-like nuclease family protein</fullName>
    </recommendedName>
</protein>
<dbReference type="Proteomes" id="UP000273083">
    <property type="component" value="Unassembled WGS sequence"/>
</dbReference>
<evidence type="ECO:0008006" key="3">
    <source>
        <dbReference type="Google" id="ProtNLM"/>
    </source>
</evidence>
<name>A0A3N1X336_9FIRM</name>
<reference evidence="1 2" key="1">
    <citation type="submission" date="2018-11" db="EMBL/GenBank/DDBJ databases">
        <title>Genomic Encyclopedia of Type Strains, Phase IV (KMG-IV): sequencing the most valuable type-strain genomes for metagenomic binning, comparative biology and taxonomic classification.</title>
        <authorList>
            <person name="Goeker M."/>
        </authorList>
    </citation>
    <scope>NUCLEOTIDE SEQUENCE [LARGE SCALE GENOMIC DNA]</scope>
    <source>
        <strain evidence="1 2">DSM 26537</strain>
    </source>
</reference>
<dbReference type="RefSeq" id="WP_123611015.1">
    <property type="nucleotide sequence ID" value="NZ_RJVG01000022.1"/>
</dbReference>
<evidence type="ECO:0000313" key="1">
    <source>
        <dbReference type="EMBL" id="ROR21216.1"/>
    </source>
</evidence>
<dbReference type="EMBL" id="RJVG01000022">
    <property type="protein sequence ID" value="ROR21216.1"/>
    <property type="molecule type" value="Genomic_DNA"/>
</dbReference>
<proteinExistence type="predicted"/>
<comment type="caution">
    <text evidence="1">The sequence shown here is derived from an EMBL/GenBank/DDBJ whole genome shotgun (WGS) entry which is preliminary data.</text>
</comment>
<dbReference type="AlphaFoldDB" id="A0A3N1X336"/>
<dbReference type="OrthoDB" id="9769293at2"/>
<sequence length="190" mass="22694">MNIQYIDQLNELLTNRRHAIVDISDLWLDEKNPRFASLIKGDNKTISQKDIIEYLIRYTNIEEFAERIAYYGGLYDEVSISCYFDENNRLIVLEGNRRIATCKILLDNSLIPKDLNDNIYIPPITKETREKISKVHVVIYDSSEDTQNYIASKHTKAEVEKWETFEQCNYYYTQFHTNNKLLREWFSFRK</sequence>
<gene>
    <name evidence="1" type="ORF">EDD66_1223</name>
</gene>
<keyword evidence="2" id="KW-1185">Reference proteome</keyword>
<organism evidence="1 2">
    <name type="scientific">Mobilisporobacter senegalensis</name>
    <dbReference type="NCBI Taxonomy" id="1329262"/>
    <lineage>
        <taxon>Bacteria</taxon>
        <taxon>Bacillati</taxon>
        <taxon>Bacillota</taxon>
        <taxon>Clostridia</taxon>
        <taxon>Lachnospirales</taxon>
        <taxon>Lachnospiraceae</taxon>
        <taxon>Mobilisporobacter</taxon>
    </lineage>
</organism>
<accession>A0A3N1X336</accession>
<evidence type="ECO:0000313" key="2">
    <source>
        <dbReference type="Proteomes" id="UP000273083"/>
    </source>
</evidence>